<feature type="transmembrane region" description="Helical" evidence="6">
    <location>
        <begin position="269"/>
        <end position="288"/>
    </location>
</feature>
<keyword evidence="4 6" id="KW-1133">Transmembrane helix</keyword>
<feature type="transmembrane region" description="Helical" evidence="6">
    <location>
        <begin position="318"/>
        <end position="337"/>
    </location>
</feature>
<keyword evidence="3 6" id="KW-0812">Transmembrane</keyword>
<evidence type="ECO:0000256" key="1">
    <source>
        <dbReference type="ARBA" id="ARBA00004651"/>
    </source>
</evidence>
<dbReference type="Proteomes" id="UP001614394">
    <property type="component" value="Unassembled WGS sequence"/>
</dbReference>
<name>A0ABW8BY96_9ACTN</name>
<evidence type="ECO:0000256" key="3">
    <source>
        <dbReference type="ARBA" id="ARBA00022692"/>
    </source>
</evidence>
<evidence type="ECO:0000313" key="8">
    <source>
        <dbReference type="Proteomes" id="UP001614394"/>
    </source>
</evidence>
<protein>
    <submittedName>
        <fullName evidence="7">MFS transporter</fullName>
    </submittedName>
</protein>
<feature type="transmembrane region" description="Helical" evidence="6">
    <location>
        <begin position="155"/>
        <end position="177"/>
    </location>
</feature>
<accession>A0ABW8BY96</accession>
<keyword evidence="8" id="KW-1185">Reference proteome</keyword>
<evidence type="ECO:0000256" key="5">
    <source>
        <dbReference type="ARBA" id="ARBA00023136"/>
    </source>
</evidence>
<keyword evidence="2" id="KW-1003">Cell membrane</keyword>
<feature type="transmembrane region" description="Helical" evidence="6">
    <location>
        <begin position="234"/>
        <end position="257"/>
    </location>
</feature>
<dbReference type="RefSeq" id="WP_399644775.1">
    <property type="nucleotide sequence ID" value="NZ_JBITYG010000001.1"/>
</dbReference>
<dbReference type="PANTHER" id="PTHR23513">
    <property type="entry name" value="INTEGRAL MEMBRANE EFFLUX PROTEIN-RELATED"/>
    <property type="match status" value="1"/>
</dbReference>
<evidence type="ECO:0000256" key="6">
    <source>
        <dbReference type="SAM" id="Phobius"/>
    </source>
</evidence>
<dbReference type="Pfam" id="PF07690">
    <property type="entry name" value="MFS_1"/>
    <property type="match status" value="1"/>
</dbReference>
<feature type="transmembrane region" description="Helical" evidence="6">
    <location>
        <begin position="35"/>
        <end position="54"/>
    </location>
</feature>
<dbReference type="EMBL" id="JBITYG010000001">
    <property type="protein sequence ID" value="MFI9099128.1"/>
    <property type="molecule type" value="Genomic_DNA"/>
</dbReference>
<organism evidence="7 8">
    <name type="scientific">Streptomyces fildesensis</name>
    <dbReference type="NCBI Taxonomy" id="375757"/>
    <lineage>
        <taxon>Bacteria</taxon>
        <taxon>Bacillati</taxon>
        <taxon>Actinomycetota</taxon>
        <taxon>Actinomycetes</taxon>
        <taxon>Kitasatosporales</taxon>
        <taxon>Streptomycetaceae</taxon>
        <taxon>Streptomyces</taxon>
    </lineage>
</organism>
<sequence length="423" mass="43542">MEPTTGQVAGPTTGPVKGPGLWSANFRLYFTARSVAMLGDSMLPVAMAAGLLQYGYGAGAIGLVMASYMGCFAGLVIFGGVIADRFNARLLMIGADLVRLGMMALLAGLFFADHVVLWQVCAITAVNGVAAAMFQPGVASTVPRVATDVQGANGVVRTAESMMALAGPAVAGLLVAFASAGGVIAVDAVTFGVSAVCVFLLRLPPVAHETTGPKTSTFRADLVEGWREFRGRTWMWTVIVIWMVFMVTVMGPVTPLTAGEILPAHGPKAYGLVNSCLGAGTALGALLAMRFRSHFPLRAGATALFGSALYPASVGLHLPVPAICGCIFVAGAAWAYWGVNWATSVQTQVPGEILNRIHAYEVAGSVAMLPVGQALSGPASSAFGARHVLLAGSVVSLVVCVSLLSVPAIRNLRRVAQPAGKTG</sequence>
<dbReference type="Gene3D" id="1.20.1250.20">
    <property type="entry name" value="MFS general substrate transporter like domains"/>
    <property type="match status" value="1"/>
</dbReference>
<comment type="subcellular location">
    <subcellularLocation>
        <location evidence="1">Cell membrane</location>
        <topology evidence="1">Multi-pass membrane protein</topology>
    </subcellularLocation>
</comment>
<dbReference type="CDD" id="cd06173">
    <property type="entry name" value="MFS_MefA_like"/>
    <property type="match status" value="1"/>
</dbReference>
<reference evidence="7 8" key="1">
    <citation type="submission" date="2024-10" db="EMBL/GenBank/DDBJ databases">
        <title>The Natural Products Discovery Center: Release of the First 8490 Sequenced Strains for Exploring Actinobacteria Biosynthetic Diversity.</title>
        <authorList>
            <person name="Kalkreuter E."/>
            <person name="Kautsar S.A."/>
            <person name="Yang D."/>
            <person name="Bader C.D."/>
            <person name="Teijaro C.N."/>
            <person name="Fluegel L."/>
            <person name="Davis C.M."/>
            <person name="Simpson J.R."/>
            <person name="Lauterbach L."/>
            <person name="Steele A.D."/>
            <person name="Gui C."/>
            <person name="Meng S."/>
            <person name="Li G."/>
            <person name="Viehrig K."/>
            <person name="Ye F."/>
            <person name="Su P."/>
            <person name="Kiefer A.F."/>
            <person name="Nichols A."/>
            <person name="Cepeda A.J."/>
            <person name="Yan W."/>
            <person name="Fan B."/>
            <person name="Jiang Y."/>
            <person name="Adhikari A."/>
            <person name="Zheng C.-J."/>
            <person name="Schuster L."/>
            <person name="Cowan T.M."/>
            <person name="Smanski M.J."/>
            <person name="Chevrette M.G."/>
            <person name="De Carvalho L.P.S."/>
            <person name="Shen B."/>
        </authorList>
    </citation>
    <scope>NUCLEOTIDE SEQUENCE [LARGE SCALE GENOMIC DNA]</scope>
    <source>
        <strain evidence="7 8">NPDC053399</strain>
    </source>
</reference>
<evidence type="ECO:0000313" key="7">
    <source>
        <dbReference type="EMBL" id="MFI9099128.1"/>
    </source>
</evidence>
<dbReference type="InterPro" id="IPR011701">
    <property type="entry name" value="MFS"/>
</dbReference>
<proteinExistence type="predicted"/>
<dbReference type="InterPro" id="IPR036259">
    <property type="entry name" value="MFS_trans_sf"/>
</dbReference>
<evidence type="ECO:0000256" key="2">
    <source>
        <dbReference type="ARBA" id="ARBA00022475"/>
    </source>
</evidence>
<dbReference type="SUPFAM" id="SSF103473">
    <property type="entry name" value="MFS general substrate transporter"/>
    <property type="match status" value="1"/>
</dbReference>
<keyword evidence="5 6" id="KW-0472">Membrane</keyword>
<evidence type="ECO:0000256" key="4">
    <source>
        <dbReference type="ARBA" id="ARBA00022989"/>
    </source>
</evidence>
<comment type="caution">
    <text evidence="7">The sequence shown here is derived from an EMBL/GenBank/DDBJ whole genome shotgun (WGS) entry which is preliminary data.</text>
</comment>
<dbReference type="PANTHER" id="PTHR23513:SF11">
    <property type="entry name" value="STAPHYLOFERRIN A TRANSPORTER"/>
    <property type="match status" value="1"/>
</dbReference>
<feature type="transmembrane region" description="Helical" evidence="6">
    <location>
        <begin position="388"/>
        <end position="409"/>
    </location>
</feature>
<gene>
    <name evidence="7" type="ORF">ACIGXA_01285</name>
</gene>
<feature type="transmembrane region" description="Helical" evidence="6">
    <location>
        <begin position="60"/>
        <end position="83"/>
    </location>
</feature>